<evidence type="ECO:0000256" key="2">
    <source>
        <dbReference type="ARBA" id="ARBA00022679"/>
    </source>
</evidence>
<comment type="caution">
    <text evidence="4">The sequence shown here is derived from an EMBL/GenBank/DDBJ whole genome shotgun (WGS) entry which is preliminary data.</text>
</comment>
<dbReference type="InterPro" id="IPR023213">
    <property type="entry name" value="CAT-like_dom_sf"/>
</dbReference>
<evidence type="ECO:0000256" key="3">
    <source>
        <dbReference type="ARBA" id="ARBA00023315"/>
    </source>
</evidence>
<evidence type="ECO:0000256" key="1">
    <source>
        <dbReference type="ARBA" id="ARBA00009861"/>
    </source>
</evidence>
<gene>
    <name evidence="4" type="ORF">CJ030_MR2G000625</name>
</gene>
<protein>
    <submittedName>
        <fullName evidence="4">Vinorine synthase</fullName>
    </submittedName>
</protein>
<dbReference type="OrthoDB" id="671439at2759"/>
<dbReference type="Proteomes" id="UP000516437">
    <property type="component" value="Chromosome 2"/>
</dbReference>
<keyword evidence="2" id="KW-0808">Transferase</keyword>
<comment type="similarity">
    <text evidence="1">Belongs to the plant acyltransferase family.</text>
</comment>
<dbReference type="Gene3D" id="3.30.559.10">
    <property type="entry name" value="Chloramphenicol acetyltransferase-like domain"/>
    <property type="match status" value="1"/>
</dbReference>
<organism evidence="4 5">
    <name type="scientific">Morella rubra</name>
    <name type="common">Chinese bayberry</name>
    <dbReference type="NCBI Taxonomy" id="262757"/>
    <lineage>
        <taxon>Eukaryota</taxon>
        <taxon>Viridiplantae</taxon>
        <taxon>Streptophyta</taxon>
        <taxon>Embryophyta</taxon>
        <taxon>Tracheophyta</taxon>
        <taxon>Spermatophyta</taxon>
        <taxon>Magnoliopsida</taxon>
        <taxon>eudicotyledons</taxon>
        <taxon>Gunneridae</taxon>
        <taxon>Pentapetalae</taxon>
        <taxon>rosids</taxon>
        <taxon>fabids</taxon>
        <taxon>Fagales</taxon>
        <taxon>Myricaceae</taxon>
        <taxon>Morella</taxon>
    </lineage>
</organism>
<name>A0A6A1WM92_9ROSI</name>
<dbReference type="PANTHER" id="PTHR31623:SF36">
    <property type="entry name" value="STEMMADENINE O-ACETYLTRANSFERASE-LIKE"/>
    <property type="match status" value="1"/>
</dbReference>
<reference evidence="4 5" key="1">
    <citation type="journal article" date="2019" name="Plant Biotechnol. J.">
        <title>The red bayberry genome and genetic basis of sex determination.</title>
        <authorList>
            <person name="Jia H.M."/>
            <person name="Jia H.J."/>
            <person name="Cai Q.L."/>
            <person name="Wang Y."/>
            <person name="Zhao H.B."/>
            <person name="Yang W.F."/>
            <person name="Wang G.Y."/>
            <person name="Li Y.H."/>
            <person name="Zhan D.L."/>
            <person name="Shen Y.T."/>
            <person name="Niu Q.F."/>
            <person name="Chang L."/>
            <person name="Qiu J."/>
            <person name="Zhao L."/>
            <person name="Xie H.B."/>
            <person name="Fu W.Y."/>
            <person name="Jin J."/>
            <person name="Li X.W."/>
            <person name="Jiao Y."/>
            <person name="Zhou C.C."/>
            <person name="Tu T."/>
            <person name="Chai C.Y."/>
            <person name="Gao J.L."/>
            <person name="Fan L.J."/>
            <person name="van de Weg E."/>
            <person name="Wang J.Y."/>
            <person name="Gao Z.S."/>
        </authorList>
    </citation>
    <scope>NUCLEOTIDE SEQUENCE [LARGE SCALE GENOMIC DNA]</scope>
    <source>
        <tissue evidence="4">Leaves</tissue>
    </source>
</reference>
<dbReference type="EMBL" id="RXIC02000020">
    <property type="protein sequence ID" value="KAB1223940.1"/>
    <property type="molecule type" value="Genomic_DNA"/>
</dbReference>
<sequence length="175" mass="19711">MESLWFKEAKYKTRRFVMGKKSIATLRAKAKTCEYNPMDKEMEFCGMVEAIKESVEKINSDYLRNVEGDKGLSAIRGQLYPMAPLVLFSKAEIFAFTSWLTFGLEDLDFGWGKPIWVGAMGGVGPAFRELIIFTKSNGVNAIEAWVTLKEKEMAVLEDDPEFLAFAAKNPCILIS</sequence>
<keyword evidence="5" id="KW-1185">Reference proteome</keyword>
<accession>A0A6A1WM92</accession>
<dbReference type="GO" id="GO:0016746">
    <property type="term" value="F:acyltransferase activity"/>
    <property type="evidence" value="ECO:0007669"/>
    <property type="project" value="UniProtKB-KW"/>
</dbReference>
<keyword evidence="3" id="KW-0012">Acyltransferase</keyword>
<proteinExistence type="inferred from homology"/>
<evidence type="ECO:0000313" key="5">
    <source>
        <dbReference type="Proteomes" id="UP000516437"/>
    </source>
</evidence>
<dbReference type="AlphaFoldDB" id="A0A6A1WM92"/>
<evidence type="ECO:0000313" key="4">
    <source>
        <dbReference type="EMBL" id="KAB1223940.1"/>
    </source>
</evidence>
<dbReference type="PANTHER" id="PTHR31623">
    <property type="entry name" value="F21J9.9"/>
    <property type="match status" value="1"/>
</dbReference>
<dbReference type="Pfam" id="PF02458">
    <property type="entry name" value="Transferase"/>
    <property type="match status" value="1"/>
</dbReference>